<evidence type="ECO:0000313" key="1">
    <source>
        <dbReference type="EMBL" id="VAW56600.1"/>
    </source>
</evidence>
<proteinExistence type="predicted"/>
<protein>
    <submittedName>
        <fullName evidence="1">Uncharacterized protein</fullName>
    </submittedName>
</protein>
<organism evidence="1">
    <name type="scientific">hydrothermal vent metagenome</name>
    <dbReference type="NCBI Taxonomy" id="652676"/>
    <lineage>
        <taxon>unclassified sequences</taxon>
        <taxon>metagenomes</taxon>
        <taxon>ecological metagenomes</taxon>
    </lineage>
</organism>
<gene>
    <name evidence="1" type="ORF">MNBD_GAMMA07-298</name>
</gene>
<dbReference type="EMBL" id="UOFF01000257">
    <property type="protein sequence ID" value="VAW56600.1"/>
    <property type="molecule type" value="Genomic_DNA"/>
</dbReference>
<name>A0A3B0WVX1_9ZZZZ</name>
<dbReference type="AlphaFoldDB" id="A0A3B0WVX1"/>
<accession>A0A3B0WVX1</accession>
<reference evidence="1" key="1">
    <citation type="submission" date="2018-06" db="EMBL/GenBank/DDBJ databases">
        <authorList>
            <person name="Zhirakovskaya E."/>
        </authorList>
    </citation>
    <scope>NUCLEOTIDE SEQUENCE</scope>
</reference>
<sequence length="130" mass="14547">MTILVAVVDGDSVIEYDRKKVLPEQQLTYLDKMDEKMDMGLPSGQGHIFAPDHGQKIQFVANQLILAIDTDDEQLIAASMAYLAIRLPDLKQVSSTNKDGAAQISLIYDRDYAPAQEQEVKFVRPEHLNS</sequence>